<dbReference type="EMBL" id="JBICBT010000458">
    <property type="protein sequence ID" value="KAL3112994.1"/>
    <property type="molecule type" value="Genomic_DNA"/>
</dbReference>
<proteinExistence type="predicted"/>
<feature type="domain" description="SAC" evidence="5">
    <location>
        <begin position="155"/>
        <end position="543"/>
    </location>
</feature>
<keyword evidence="2" id="KW-0378">Hydrolase</keyword>
<feature type="compositionally biased region" description="Acidic residues" evidence="4">
    <location>
        <begin position="783"/>
        <end position="793"/>
    </location>
</feature>
<feature type="compositionally biased region" description="Polar residues" evidence="4">
    <location>
        <begin position="966"/>
        <end position="975"/>
    </location>
</feature>
<evidence type="ECO:0000256" key="1">
    <source>
        <dbReference type="ARBA" id="ARBA00004308"/>
    </source>
</evidence>
<feature type="compositionally biased region" description="Basic and acidic residues" evidence="4">
    <location>
        <begin position="773"/>
        <end position="782"/>
    </location>
</feature>
<comment type="caution">
    <text evidence="6">The sequence shown here is derived from an EMBL/GenBank/DDBJ whole genome shotgun (WGS) entry which is preliminary data.</text>
</comment>
<dbReference type="AlphaFoldDB" id="A0ABD2LCQ7"/>
<evidence type="ECO:0000313" key="6">
    <source>
        <dbReference type="EMBL" id="KAL3112994.1"/>
    </source>
</evidence>
<dbReference type="PROSITE" id="PS50275">
    <property type="entry name" value="SAC"/>
    <property type="match status" value="1"/>
</dbReference>
<feature type="region of interest" description="Disordered" evidence="4">
    <location>
        <begin position="773"/>
        <end position="793"/>
    </location>
</feature>
<dbReference type="GO" id="GO:0016787">
    <property type="term" value="F:hydrolase activity"/>
    <property type="evidence" value="ECO:0007669"/>
    <property type="project" value="UniProtKB-KW"/>
</dbReference>
<sequence length="1075" mass="121507">MPDQMCSLSVYETAAHFYIIGSDPKGKRFRTLKIDRVTDKEFIAAEPDQDYTQTDIGELLATVSSSSIVTPTEKWNKRRSCAGGGGLLRTVEKAWGIIGAVRFMEGFYLLIVSRAKMVVSIGFHSIYKIEDVSMIYIPATGAATHPDEAKYSKLFLSVDFTADFYFSYTYQLSRTLQENCLAEFVHKWNGINYGKTMGPEKKFVWNEYLMEPLDRAGVNRKWTLELMRGFVAHQLLELPCAKLDLILIARRSSAFAGTRFLKRGVNCEGAVANDVETEQVVWDTSSPLSFRSGKFSSFVQRRGSVPLFWSQDPTHRGSPMVVGKPPILIDRVEPHALTTAKHFRELGRKYGHPLVVLNLVKREEHRHNENLLHKIFLKTVRYLNDFRRVGECIDYISFDVSRCNKSGRVLQRLEEIGQRVAMSGGWFQNFPLLHSRLPRNLLDQLSSAAPPKIEENISHFTAQTSPDGRLLLQHGVVRSNCVDCLDRTNVVQFGIGKVALGWQLYSMGFLALPWSLQLHSEVCRVFEEMFDEHGNTLAWQYAGSQLVHSIKTYKRTAVFQERSRDVFQTISRYYSNTFGDFEKQDGLNLFLGIFRVQSNPSDPSHAHIWSFGSDHYLHFPMTRPKNAEFLEWSVSVKSDTNESEFEGENDWFRNGELLPLEENIGEKENGQFCSADVAFDLAYRTCELTSLEQLIRSLHKSQIRRPLILDALEQGPQYKDSFMRMFRASDHSPSPPPTAALRRQSSVASSTFSSLAAGKASIVRESIDKTEAKVVEEANDGRTEEEEAEDEAETDALTVAATDLPAEEQFAGFTVLTTDERRANVAMATREAAEVALAVVAVDDLDGSYADFLVMEDKNGAAERSKDALMRFESLLNENLEKKVSTDPPVPSLRFGVSCGLKSPNEVYFANADSSASLFPISKVDLALYVRYASATTSVFERHNLRRQRRPTVWKLPAPFSRLRKSNTTDNSPLRQSKEEKQTKLKSVPSMQRILPAMGRVAPQSPFRKDFSKLGPMFQYRPSLFSADSSYEIELGELSEESMRIYKETAEMRRITAEEEEEAFAEAAAEQTAGN</sequence>
<comment type="subcellular location">
    <subcellularLocation>
        <location evidence="1">Endomembrane system</location>
    </subcellularLocation>
</comment>
<gene>
    <name evidence="6" type="ORF">niasHT_013459</name>
</gene>
<dbReference type="InterPro" id="IPR002013">
    <property type="entry name" value="SAC_dom"/>
</dbReference>
<evidence type="ECO:0000256" key="3">
    <source>
        <dbReference type="ARBA" id="ARBA00023136"/>
    </source>
</evidence>
<feature type="region of interest" description="Disordered" evidence="4">
    <location>
        <begin position="963"/>
        <end position="988"/>
    </location>
</feature>
<evidence type="ECO:0000256" key="2">
    <source>
        <dbReference type="ARBA" id="ARBA00022801"/>
    </source>
</evidence>
<dbReference type="Pfam" id="PF02383">
    <property type="entry name" value="Syja_N"/>
    <property type="match status" value="1"/>
</dbReference>
<dbReference type="InterPro" id="IPR043573">
    <property type="entry name" value="Fig4-like"/>
</dbReference>
<accession>A0ABD2LCQ7</accession>
<evidence type="ECO:0000259" key="5">
    <source>
        <dbReference type="PROSITE" id="PS50275"/>
    </source>
</evidence>
<keyword evidence="7" id="KW-1185">Reference proteome</keyword>
<protein>
    <recommendedName>
        <fullName evidence="5">SAC domain-containing protein</fullName>
    </recommendedName>
</protein>
<dbReference type="PANTHER" id="PTHR45738">
    <property type="entry name" value="POLYPHOSPHOINOSITIDE PHOSPHATASE"/>
    <property type="match status" value="1"/>
</dbReference>
<reference evidence="6 7" key="1">
    <citation type="submission" date="2024-10" db="EMBL/GenBank/DDBJ databases">
        <authorList>
            <person name="Kim D."/>
        </authorList>
    </citation>
    <scope>NUCLEOTIDE SEQUENCE [LARGE SCALE GENOMIC DNA]</scope>
    <source>
        <strain evidence="6">BH-2024</strain>
    </source>
</reference>
<evidence type="ECO:0000256" key="4">
    <source>
        <dbReference type="SAM" id="MobiDB-lite"/>
    </source>
</evidence>
<evidence type="ECO:0000313" key="7">
    <source>
        <dbReference type="Proteomes" id="UP001620626"/>
    </source>
</evidence>
<organism evidence="6 7">
    <name type="scientific">Heterodera trifolii</name>
    <dbReference type="NCBI Taxonomy" id="157864"/>
    <lineage>
        <taxon>Eukaryota</taxon>
        <taxon>Metazoa</taxon>
        <taxon>Ecdysozoa</taxon>
        <taxon>Nematoda</taxon>
        <taxon>Chromadorea</taxon>
        <taxon>Rhabditida</taxon>
        <taxon>Tylenchina</taxon>
        <taxon>Tylenchomorpha</taxon>
        <taxon>Tylenchoidea</taxon>
        <taxon>Heteroderidae</taxon>
        <taxon>Heteroderinae</taxon>
        <taxon>Heterodera</taxon>
    </lineage>
</organism>
<keyword evidence="3" id="KW-0472">Membrane</keyword>
<dbReference type="GO" id="GO:0012505">
    <property type="term" value="C:endomembrane system"/>
    <property type="evidence" value="ECO:0007669"/>
    <property type="project" value="UniProtKB-SubCell"/>
</dbReference>
<dbReference type="Proteomes" id="UP001620626">
    <property type="component" value="Unassembled WGS sequence"/>
</dbReference>
<dbReference type="PANTHER" id="PTHR45738:SF5">
    <property type="entry name" value="POLYPHOSPHOINOSITIDE PHOSPHATASE"/>
    <property type="match status" value="1"/>
</dbReference>
<name>A0ABD2LCQ7_9BILA</name>